<dbReference type="PATRIC" id="fig|931276.5.peg.3018"/>
<dbReference type="CDD" id="cd01398">
    <property type="entry name" value="RPI_A"/>
    <property type="match status" value="1"/>
</dbReference>
<dbReference type="Proteomes" id="UP000011728">
    <property type="component" value="Chromosome"/>
</dbReference>
<dbReference type="InterPro" id="IPR004788">
    <property type="entry name" value="Ribose5P_isomerase_type_A"/>
</dbReference>
<dbReference type="PANTHER" id="PTHR11934:SF0">
    <property type="entry name" value="RIBOSE-5-PHOSPHATE ISOMERASE"/>
    <property type="match status" value="1"/>
</dbReference>
<dbReference type="GO" id="GO:0005829">
    <property type="term" value="C:cytosol"/>
    <property type="evidence" value="ECO:0007669"/>
    <property type="project" value="TreeGrafter"/>
</dbReference>
<gene>
    <name evidence="3" type="primary">rpiA1</name>
    <name evidence="3" type="ORF">Cspa_c30010</name>
</gene>
<evidence type="ECO:0000256" key="2">
    <source>
        <dbReference type="NCBIfam" id="TIGR00021"/>
    </source>
</evidence>
<dbReference type="AlphaFoldDB" id="M1MZH8"/>
<dbReference type="PANTHER" id="PTHR11934">
    <property type="entry name" value="RIBOSE-5-PHOSPHATE ISOMERASE"/>
    <property type="match status" value="1"/>
</dbReference>
<proteinExistence type="predicted"/>
<dbReference type="GO" id="GO:0004751">
    <property type="term" value="F:ribose-5-phosphate isomerase activity"/>
    <property type="evidence" value="ECO:0007669"/>
    <property type="project" value="UniProtKB-UniRule"/>
</dbReference>
<keyword evidence="4" id="KW-1185">Reference proteome</keyword>
<accession>M1MZH8</accession>
<dbReference type="STRING" id="36745.CLSAP_27370"/>
<dbReference type="RefSeq" id="WP_015393081.1">
    <property type="nucleotide sequence ID" value="NC_020291.1"/>
</dbReference>
<dbReference type="KEGG" id="csr:Cspa_c30010"/>
<keyword evidence="1 3" id="KW-0413">Isomerase</keyword>
<dbReference type="HOGENOM" id="CLU_056590_1_1_9"/>
<evidence type="ECO:0000313" key="3">
    <source>
        <dbReference type="EMBL" id="AGF56762.1"/>
    </source>
</evidence>
<dbReference type="InterPro" id="IPR037171">
    <property type="entry name" value="NagB/RpiA_transferase-like"/>
</dbReference>
<evidence type="ECO:0000313" key="4">
    <source>
        <dbReference type="Proteomes" id="UP000011728"/>
    </source>
</evidence>
<reference evidence="3 4" key="1">
    <citation type="submission" date="2013-02" db="EMBL/GenBank/DDBJ databases">
        <title>Genome sequence of Clostridium saccharoperbutylacetonicum N1-4(HMT).</title>
        <authorList>
            <person name="Poehlein A."/>
            <person name="Daniel R."/>
        </authorList>
    </citation>
    <scope>NUCLEOTIDE SEQUENCE [LARGE SCALE GENOMIC DNA]</scope>
    <source>
        <strain evidence="4">N1-4(HMT)</strain>
    </source>
</reference>
<sequence length="227" mass="25012">MKEDVLRKLCAAKAMEYIKNDTVIGLGAGRNIACLIELISEAMNDNFKLKVITPSDNTKNLCIKKGIEVLPIFLIDTIEVAFDGCVEVDENFYASKGAGGIFTKEKIVGAMAKNYILLADEKKLTKKLSCELPISIEILKDSLSYVIKIVEQLGGKAMVRTSANKDGYLITEDGNLLLDIIFENILDFDKLNNNLKTITGVIETSIFTKEVDKIIVSGENGVRVISR</sequence>
<dbReference type="Pfam" id="PF06026">
    <property type="entry name" value="Rib_5-P_isom_A"/>
    <property type="match status" value="1"/>
</dbReference>
<organism evidence="3 4">
    <name type="scientific">Clostridium saccharoperbutylacetonicum N1-4(HMT)</name>
    <dbReference type="NCBI Taxonomy" id="931276"/>
    <lineage>
        <taxon>Bacteria</taxon>
        <taxon>Bacillati</taxon>
        <taxon>Bacillota</taxon>
        <taxon>Clostridia</taxon>
        <taxon>Eubacteriales</taxon>
        <taxon>Clostridiaceae</taxon>
        <taxon>Clostridium</taxon>
    </lineage>
</organism>
<dbReference type="EMBL" id="CP004121">
    <property type="protein sequence ID" value="AGF56762.1"/>
    <property type="molecule type" value="Genomic_DNA"/>
</dbReference>
<name>M1MZH8_9CLOT</name>
<dbReference type="NCBIfam" id="TIGR00021">
    <property type="entry name" value="rpiA"/>
    <property type="match status" value="1"/>
</dbReference>
<dbReference type="GO" id="GO:0009052">
    <property type="term" value="P:pentose-phosphate shunt, non-oxidative branch"/>
    <property type="evidence" value="ECO:0007669"/>
    <property type="project" value="InterPro"/>
</dbReference>
<dbReference type="eggNOG" id="COG0120">
    <property type="taxonomic scope" value="Bacteria"/>
</dbReference>
<dbReference type="OrthoDB" id="5870696at2"/>
<evidence type="ECO:0000256" key="1">
    <source>
        <dbReference type="ARBA" id="ARBA00023235"/>
    </source>
</evidence>
<dbReference type="Gene3D" id="3.30.70.260">
    <property type="match status" value="1"/>
</dbReference>
<dbReference type="SUPFAM" id="SSF100950">
    <property type="entry name" value="NagB/RpiA/CoA transferase-like"/>
    <property type="match status" value="1"/>
</dbReference>
<dbReference type="Gene3D" id="3.40.50.1360">
    <property type="match status" value="1"/>
</dbReference>
<dbReference type="SUPFAM" id="SSF75445">
    <property type="entry name" value="D-ribose-5-phosphate isomerase (RpiA), lid domain"/>
    <property type="match status" value="1"/>
</dbReference>
<protein>
    <recommendedName>
        <fullName evidence="2">Ribose 5-phosphate isomerase A</fullName>
        <ecNumber evidence="2">5.3.1.6</ecNumber>
    </recommendedName>
</protein>
<dbReference type="EC" id="5.3.1.6" evidence="2"/>
<dbReference type="GO" id="GO:0006014">
    <property type="term" value="P:D-ribose metabolic process"/>
    <property type="evidence" value="ECO:0007669"/>
    <property type="project" value="TreeGrafter"/>
</dbReference>